<gene>
    <name evidence="2" type="ORF">S03H2_07447</name>
</gene>
<evidence type="ECO:0000256" key="1">
    <source>
        <dbReference type="SAM" id="Phobius"/>
    </source>
</evidence>
<keyword evidence="1" id="KW-0472">Membrane</keyword>
<protein>
    <submittedName>
        <fullName evidence="2">Uncharacterized protein</fullName>
    </submittedName>
</protein>
<sequence length="133" mass="15038">SYYLFDYSENIPNAEDPGAYWDWREYYRDQTRYKDDLYHTLLLAGSGLYAYLYSIIDSGLSASEDFLFPTFVELSVGGFGSYTALTQTDDSAFPADFSEAVTSGISSLYPGGYADIIFRGRKFFILFGIGFSR</sequence>
<feature type="transmembrane region" description="Helical" evidence="1">
    <location>
        <begin position="37"/>
        <end position="56"/>
    </location>
</feature>
<reference evidence="2" key="1">
    <citation type="journal article" date="2014" name="Front. Microbiol.">
        <title>High frequency of phylogenetically diverse reductive dehalogenase-homologous genes in deep subseafloor sedimentary metagenomes.</title>
        <authorList>
            <person name="Kawai M."/>
            <person name="Futagami T."/>
            <person name="Toyoda A."/>
            <person name="Takaki Y."/>
            <person name="Nishi S."/>
            <person name="Hori S."/>
            <person name="Arai W."/>
            <person name="Tsubouchi T."/>
            <person name="Morono Y."/>
            <person name="Uchiyama I."/>
            <person name="Ito T."/>
            <person name="Fujiyama A."/>
            <person name="Inagaki F."/>
            <person name="Takami H."/>
        </authorList>
    </citation>
    <scope>NUCLEOTIDE SEQUENCE</scope>
    <source>
        <strain evidence="2">Expedition CK06-06</strain>
    </source>
</reference>
<keyword evidence="1" id="KW-0812">Transmembrane</keyword>
<accession>X1DUG7</accession>
<proteinExistence type="predicted"/>
<dbReference type="EMBL" id="BARU01003440">
    <property type="protein sequence ID" value="GAH23817.1"/>
    <property type="molecule type" value="Genomic_DNA"/>
</dbReference>
<evidence type="ECO:0000313" key="2">
    <source>
        <dbReference type="EMBL" id="GAH23817.1"/>
    </source>
</evidence>
<comment type="caution">
    <text evidence="2">The sequence shown here is derived from an EMBL/GenBank/DDBJ whole genome shotgun (WGS) entry which is preliminary data.</text>
</comment>
<dbReference type="AlphaFoldDB" id="X1DUG7"/>
<name>X1DUG7_9ZZZZ</name>
<keyword evidence="1" id="KW-1133">Transmembrane helix</keyword>
<organism evidence="2">
    <name type="scientific">marine sediment metagenome</name>
    <dbReference type="NCBI Taxonomy" id="412755"/>
    <lineage>
        <taxon>unclassified sequences</taxon>
        <taxon>metagenomes</taxon>
        <taxon>ecological metagenomes</taxon>
    </lineage>
</organism>
<feature type="non-terminal residue" evidence="2">
    <location>
        <position position="1"/>
    </location>
</feature>